<evidence type="ECO:0000313" key="3">
    <source>
        <dbReference type="Proteomes" id="UP000037982"/>
    </source>
</evidence>
<dbReference type="InterPro" id="IPR016084">
    <property type="entry name" value="Haem_Oase-like_multi-hlx"/>
</dbReference>
<evidence type="ECO:0008006" key="4">
    <source>
        <dbReference type="Google" id="ProtNLM"/>
    </source>
</evidence>
<dbReference type="SMART" id="SM01236">
    <property type="entry name" value="Haem_oxygenase_2"/>
    <property type="match status" value="1"/>
</dbReference>
<organism evidence="2 3">
    <name type="scientific">Streptomyces chattanoogensis</name>
    <dbReference type="NCBI Taxonomy" id="66876"/>
    <lineage>
        <taxon>Bacteria</taxon>
        <taxon>Bacillati</taxon>
        <taxon>Actinomycetota</taxon>
        <taxon>Actinomycetes</taxon>
        <taxon>Kitasatosporales</taxon>
        <taxon>Streptomycetaceae</taxon>
        <taxon>Streptomyces</taxon>
    </lineage>
</organism>
<dbReference type="RefSeq" id="WP_053923807.1">
    <property type="nucleotide sequence ID" value="NZ_LGKG01000101.1"/>
</dbReference>
<dbReference type="Pfam" id="PF14518">
    <property type="entry name" value="Haem_oxygenas_2"/>
    <property type="match status" value="1"/>
</dbReference>
<keyword evidence="3" id="KW-1185">Reference proteome</keyword>
<proteinExistence type="predicted"/>
<accession>A0A0N1JYQ1</accession>
<dbReference type="PANTHER" id="PTHR40279:SF3">
    <property type="entry name" value="4-AMINOBENZOATE SYNTHASE"/>
    <property type="match status" value="1"/>
</dbReference>
<evidence type="ECO:0000256" key="1">
    <source>
        <dbReference type="ARBA" id="ARBA00023002"/>
    </source>
</evidence>
<dbReference type="InterPro" id="IPR039068">
    <property type="entry name" value="PqqC-like"/>
</dbReference>
<keyword evidence="1" id="KW-0560">Oxidoreductase</keyword>
<dbReference type="Proteomes" id="UP000037982">
    <property type="component" value="Unassembled WGS sequence"/>
</dbReference>
<dbReference type="AlphaFoldDB" id="A0A0N1JYQ1"/>
<comment type="caution">
    <text evidence="2">The sequence shown here is derived from an EMBL/GenBank/DDBJ whole genome shotgun (WGS) entry which is preliminary data.</text>
</comment>
<dbReference type="PANTHER" id="PTHR40279">
    <property type="entry name" value="PQQC-LIKE PROTEIN"/>
    <property type="match status" value="1"/>
</dbReference>
<gene>
    <name evidence="2" type="ORF">ADL29_12755</name>
</gene>
<name>A0A0N1JYQ1_9ACTN</name>
<reference evidence="3" key="1">
    <citation type="submission" date="2015-07" db="EMBL/GenBank/DDBJ databases">
        <authorList>
            <person name="Ju K.-S."/>
            <person name="Doroghazi J.R."/>
            <person name="Metcalf W.W."/>
        </authorList>
    </citation>
    <scope>NUCLEOTIDE SEQUENCE [LARGE SCALE GENOMIC DNA]</scope>
    <source>
        <strain evidence="3">NRRL ISP-5002</strain>
    </source>
</reference>
<dbReference type="PATRIC" id="fig|66876.3.peg.2810"/>
<dbReference type="GO" id="GO:0016491">
    <property type="term" value="F:oxidoreductase activity"/>
    <property type="evidence" value="ECO:0007669"/>
    <property type="project" value="UniProtKB-KW"/>
</dbReference>
<dbReference type="EMBL" id="LGKG01000101">
    <property type="protein sequence ID" value="KPC64406.1"/>
    <property type="molecule type" value="Genomic_DNA"/>
</dbReference>
<protein>
    <recommendedName>
        <fullName evidence="4">Iron-containing redox enzyme family protein</fullName>
    </recommendedName>
</protein>
<sequence>MAQLIQSPLSERLETSEARQRFVANPFFRGIQDSEVTARQAVCFLGQWWHPLRYFPTFLARCVAVLPDIKSKSAITRILDQEVGHGKPERAHESIYVESMTRAGFDREAVVGAAPLPATSALLRGYERLSGERLTALGGVYATEVTDLLMVSSIGTAVEKASGDRDNAWVAIHVEQEPDHVEEAGHTLMEGFTEADEDQVVAAADEMWMLWSAFFDQLVGETGLGR</sequence>
<dbReference type="SUPFAM" id="SSF48613">
    <property type="entry name" value="Heme oxygenase-like"/>
    <property type="match status" value="1"/>
</dbReference>
<evidence type="ECO:0000313" key="2">
    <source>
        <dbReference type="EMBL" id="KPC64406.1"/>
    </source>
</evidence>
<dbReference type="Gene3D" id="1.20.910.10">
    <property type="entry name" value="Heme oxygenase-like"/>
    <property type="match status" value="1"/>
</dbReference>